<dbReference type="InterPro" id="IPR029032">
    <property type="entry name" value="AhpD-like"/>
</dbReference>
<dbReference type="AlphaFoldDB" id="A0A068SYM1"/>
<reference evidence="2" key="1">
    <citation type="journal article" date="2014" name="BMC Genomics">
        <title>Genome sequencing of two Neorhizobium galegae strains reveals a noeT gene responsible for the unusual acetylation of the nodulation factors.</title>
        <authorList>
            <person name="Osterman J."/>
            <person name="Marsh J."/>
            <person name="Laine P.K."/>
            <person name="Zeng Z."/>
            <person name="Alatalo E."/>
            <person name="Sullivan J.T."/>
            <person name="Young J.P."/>
            <person name="Thomas-Oates J."/>
            <person name="Paulin L."/>
            <person name="Lindstrom K."/>
        </authorList>
    </citation>
    <scope>NUCLEOTIDE SEQUENCE [LARGE SCALE GENOMIC DNA]</scope>
    <source>
        <strain evidence="2">HAMBI 540</strain>
    </source>
</reference>
<dbReference type="EMBL" id="HG938354">
    <property type="protein sequence ID" value="CDN51322.1"/>
    <property type="molecule type" value="Genomic_DNA"/>
</dbReference>
<accession>A0A068SYM1</accession>
<evidence type="ECO:0000313" key="2">
    <source>
        <dbReference type="Proteomes" id="UP000028181"/>
    </source>
</evidence>
<protein>
    <submittedName>
        <fullName evidence="1">CMD domain protein, family</fullName>
    </submittedName>
</protein>
<keyword evidence="1" id="KW-0614">Plasmid</keyword>
<geneLocation type="plasmid" evidence="2">
    <name>II</name>
</geneLocation>
<dbReference type="OrthoDB" id="5077630at2"/>
<dbReference type="HOGENOM" id="CLU_115851_1_0_5"/>
<gene>
    <name evidence="1" type="ORF">RG540_PA06460</name>
</gene>
<dbReference type="Proteomes" id="UP000028181">
    <property type="component" value="Plasmid pHAMBI540a"/>
</dbReference>
<proteinExistence type="predicted"/>
<organism evidence="1 2">
    <name type="scientific">Neorhizobium galegae bv. orientalis str. HAMBI 540</name>
    <dbReference type="NCBI Taxonomy" id="1028800"/>
    <lineage>
        <taxon>Bacteria</taxon>
        <taxon>Pseudomonadati</taxon>
        <taxon>Pseudomonadota</taxon>
        <taxon>Alphaproteobacteria</taxon>
        <taxon>Hyphomicrobiales</taxon>
        <taxon>Rhizobiaceae</taxon>
        <taxon>Rhizobium/Agrobacterium group</taxon>
        <taxon>Neorhizobium</taxon>
    </lineage>
</organism>
<dbReference type="SUPFAM" id="SSF69118">
    <property type="entry name" value="AhpD-like"/>
    <property type="match status" value="1"/>
</dbReference>
<dbReference type="Gene3D" id="1.20.1290.10">
    <property type="entry name" value="AhpD-like"/>
    <property type="match status" value="1"/>
</dbReference>
<dbReference type="KEGG" id="ngg:RG540_PA06460"/>
<name>A0A068SYM1_NEOGA</name>
<sequence length="169" mass="18192">MMGMSDLDQIDILSGLKPGSELYAIRRERPEFVEGTELCRETVLSPNHGFGLSHALRAALASRMARSIGREDLAAVYDLMLDEAGSDADLASIASGAETAAAADAFTSAIIRHADLVTRTPRNSSRADIERLEKAGFTNPQIIALSELIAFVNYEARVLAGLSLLEEVE</sequence>
<dbReference type="eggNOG" id="COG4950">
    <property type="taxonomic scope" value="Bacteria"/>
</dbReference>
<dbReference type="PATRIC" id="fig|1028800.3.peg.5268"/>
<keyword evidence="2" id="KW-1185">Reference proteome</keyword>
<evidence type="ECO:0000313" key="1">
    <source>
        <dbReference type="EMBL" id="CDN51322.1"/>
    </source>
</evidence>